<reference evidence="1 2" key="1">
    <citation type="submission" date="2017-08" db="EMBL/GenBank/DDBJ databases">
        <title>Genome sequence of Streptomyces albireticuli NRRL B-1670.</title>
        <authorList>
            <person name="Graham D.E."/>
            <person name="Mahan K.M."/>
            <person name="Klingeman D.M."/>
            <person name="Hettich R.L."/>
            <person name="Parry R.J."/>
            <person name="Spain J.C."/>
        </authorList>
    </citation>
    <scope>NUCLEOTIDE SEQUENCE [LARGE SCALE GENOMIC DNA]</scope>
    <source>
        <strain evidence="1 2">NRRL B-1670</strain>
    </source>
</reference>
<proteinExistence type="predicted"/>
<dbReference type="EMBL" id="NSJV01000647">
    <property type="protein sequence ID" value="PAU44553.1"/>
    <property type="molecule type" value="Genomic_DNA"/>
</dbReference>
<keyword evidence="2" id="KW-1185">Reference proteome</keyword>
<evidence type="ECO:0000313" key="2">
    <source>
        <dbReference type="Proteomes" id="UP000218944"/>
    </source>
</evidence>
<evidence type="ECO:0000313" key="1">
    <source>
        <dbReference type="EMBL" id="PAU44553.1"/>
    </source>
</evidence>
<dbReference type="Proteomes" id="UP000218944">
    <property type="component" value="Unassembled WGS sequence"/>
</dbReference>
<dbReference type="AlphaFoldDB" id="A0A2A2CWH7"/>
<protein>
    <submittedName>
        <fullName evidence="1">Uncharacterized protein</fullName>
    </submittedName>
</protein>
<dbReference type="RefSeq" id="WP_095584836.1">
    <property type="nucleotide sequence ID" value="NZ_JAJQQS010000015.1"/>
</dbReference>
<sequence>MSEHPGTTWLASCSPSPDTVRRAWQAGELAAVAGTGWRAVEAPLIRSIDAMQILRRSGKLGPVLAYAEVSVVWWLVGDGAEEQLADLPMLIVRPPRWPLPCPPANEYIHSRIWLEKPDESGRLTDPIDLGAAFSHGRRLAGGIYG</sequence>
<comment type="caution">
    <text evidence="1">The sequence shown here is derived from an EMBL/GenBank/DDBJ whole genome shotgun (WGS) entry which is preliminary data.</text>
</comment>
<name>A0A2A2CWH7_9ACTN</name>
<accession>A0A2A2CWH7</accession>
<gene>
    <name evidence="1" type="ORF">CK936_34275</name>
</gene>
<organism evidence="1 2">
    <name type="scientific">Streptomyces albireticuli</name>
    <dbReference type="NCBI Taxonomy" id="1940"/>
    <lineage>
        <taxon>Bacteria</taxon>
        <taxon>Bacillati</taxon>
        <taxon>Actinomycetota</taxon>
        <taxon>Actinomycetes</taxon>
        <taxon>Kitasatosporales</taxon>
        <taxon>Streptomycetaceae</taxon>
        <taxon>Streptomyces</taxon>
    </lineage>
</organism>